<dbReference type="Proteomes" id="UP001320420">
    <property type="component" value="Unassembled WGS sequence"/>
</dbReference>
<gene>
    <name evidence="9" type="ORF">SLS62_002614</name>
</gene>
<comment type="caution">
    <text evidence="9">The sequence shown here is derived from an EMBL/GenBank/DDBJ whole genome shotgun (WGS) entry which is preliminary data.</text>
</comment>
<dbReference type="InterPro" id="IPR025705">
    <property type="entry name" value="Beta_hexosaminidase_sua/sub"/>
</dbReference>
<dbReference type="InterPro" id="IPR029018">
    <property type="entry name" value="Hex-like_dom2"/>
</dbReference>
<dbReference type="SUPFAM" id="SSF55545">
    <property type="entry name" value="beta-N-acetylhexosaminidase-like domain"/>
    <property type="match status" value="1"/>
</dbReference>
<feature type="domain" description="Glycoside hydrolase family 20 catalytic" evidence="7">
    <location>
        <begin position="174"/>
        <end position="360"/>
    </location>
</feature>
<name>A0AAN9YUT1_9PEZI</name>
<evidence type="ECO:0000256" key="4">
    <source>
        <dbReference type="ARBA" id="ARBA00022801"/>
    </source>
</evidence>
<organism evidence="9 10">
    <name type="scientific">Diatrype stigma</name>
    <dbReference type="NCBI Taxonomy" id="117547"/>
    <lineage>
        <taxon>Eukaryota</taxon>
        <taxon>Fungi</taxon>
        <taxon>Dikarya</taxon>
        <taxon>Ascomycota</taxon>
        <taxon>Pezizomycotina</taxon>
        <taxon>Sordariomycetes</taxon>
        <taxon>Xylariomycetidae</taxon>
        <taxon>Xylariales</taxon>
        <taxon>Diatrypaceae</taxon>
        <taxon>Diatrype</taxon>
    </lineage>
</organism>
<proteinExistence type="inferred from homology"/>
<protein>
    <recommendedName>
        <fullName evidence="3">beta-N-acetylhexosaminidase</fullName>
        <ecNumber evidence="3">3.2.1.52</ecNumber>
    </recommendedName>
</protein>
<dbReference type="GO" id="GO:0005975">
    <property type="term" value="P:carbohydrate metabolic process"/>
    <property type="evidence" value="ECO:0007669"/>
    <property type="project" value="InterPro"/>
</dbReference>
<evidence type="ECO:0000256" key="5">
    <source>
        <dbReference type="ARBA" id="ARBA00023295"/>
    </source>
</evidence>
<dbReference type="Pfam" id="PF00728">
    <property type="entry name" value="Glyco_hydro_20"/>
    <property type="match status" value="1"/>
</dbReference>
<dbReference type="PRINTS" id="PR00738">
    <property type="entry name" value="GLHYDRLASE20"/>
</dbReference>
<dbReference type="InterPro" id="IPR052764">
    <property type="entry name" value="GH20_Enzymes"/>
</dbReference>
<dbReference type="AlphaFoldDB" id="A0AAN9YUT1"/>
<dbReference type="EC" id="3.2.1.52" evidence="3"/>
<evidence type="ECO:0000259" key="7">
    <source>
        <dbReference type="Pfam" id="PF00728"/>
    </source>
</evidence>
<evidence type="ECO:0000259" key="8">
    <source>
        <dbReference type="Pfam" id="PF02838"/>
    </source>
</evidence>
<dbReference type="InterPro" id="IPR017853">
    <property type="entry name" value="GH"/>
</dbReference>
<feature type="active site" description="Proton donor" evidence="6">
    <location>
        <position position="346"/>
    </location>
</feature>
<evidence type="ECO:0000256" key="6">
    <source>
        <dbReference type="PIRSR" id="PIRSR625705-1"/>
    </source>
</evidence>
<dbReference type="InterPro" id="IPR015882">
    <property type="entry name" value="HEX_bac_N"/>
</dbReference>
<evidence type="ECO:0000256" key="1">
    <source>
        <dbReference type="ARBA" id="ARBA00001231"/>
    </source>
</evidence>
<dbReference type="Gene3D" id="3.30.379.10">
    <property type="entry name" value="Chitobiase/beta-hexosaminidase domain 2-like"/>
    <property type="match status" value="1"/>
</dbReference>
<sequence length="752" mass="80856">MPRISWLLKWISATASAKDSVSVGIPKTPFISSGEGVYSISGLKGLVVDSQYSDFRDEAGETLIPPTLSDFASTFAGDLKSVLDIDLDVSTADVAPPDAIFLTVNESAEYVGASGAATSEGYTLTVSPSGVVISGASPLGAWWGTRTVLQQAILSKDGSIPYGEAKDAPGWGIRGMMLDAARHYYPPEVRSSKSAANKLFITDLCSYMSFFKQNTFHLHLSDNLYNNVAIYTRERSLELDAWFRLWSDAEDLAGLMQNQLKNESYTRDQFEDMQSACAARGVTIIPEIEAPGHALAIVQWRPELGLSDDLSLLNISHPDTIPTVQAIWSEFLPWFHSKTVHIGADEYTADPADYNRFVSEMAAHIRDTSPGGKATRIWGTFPPKPEYGDGNVATDAVSVQHWAFFEDNPYPDYIRNGYAVLNSDDTFYTVNKWSGSYPQQVPIARTWNGDPSVPGGGGLWHPNVFDTKDAANNPPASEPLVLGAVTPLWNDYGANASVYSEAYYAWREGIPALADKQWGGDLSEAEFGAAFEALRPSVPGENLERSIASDGPTVFNYTGGSVDDTSGNGYDAMVSCPLADDDQTWAIDSSCAFETPLDSKGRNYTLSLRLRIDATAGDGTDVTLVSGRDSALMLTPSVTLFAAGTYFRLRSTTVPVGTGEWVDLRLVGRGNQTFAGVRTTSLDTPLPLPGVGGGGGGDDAAEGEEEFQAMLGINGESVEWTPVAIEAPIARIGGDGADWSGRLAAWSLSSDV</sequence>
<comment type="similarity">
    <text evidence="2">Belongs to the glycosyl hydrolase 20 family.</text>
</comment>
<keyword evidence="4" id="KW-0378">Hydrolase</keyword>
<keyword evidence="5" id="KW-0326">Glycosidase</keyword>
<accession>A0AAN9YUT1</accession>
<reference evidence="9 10" key="1">
    <citation type="submission" date="2024-02" db="EMBL/GenBank/DDBJ databases">
        <title>De novo assembly and annotation of 12 fungi associated with fruit tree decline syndrome in Ontario, Canada.</title>
        <authorList>
            <person name="Sulman M."/>
            <person name="Ellouze W."/>
            <person name="Ilyukhin E."/>
        </authorList>
    </citation>
    <scope>NUCLEOTIDE SEQUENCE [LARGE SCALE GENOMIC DNA]</scope>
    <source>
        <strain evidence="9 10">M11/M66-122</strain>
    </source>
</reference>
<dbReference type="CDD" id="cd06564">
    <property type="entry name" value="GH20_DspB_LnbB-like"/>
    <property type="match status" value="1"/>
</dbReference>
<keyword evidence="10" id="KW-1185">Reference proteome</keyword>
<evidence type="ECO:0000256" key="3">
    <source>
        <dbReference type="ARBA" id="ARBA00012663"/>
    </source>
</evidence>
<evidence type="ECO:0000313" key="10">
    <source>
        <dbReference type="Proteomes" id="UP001320420"/>
    </source>
</evidence>
<dbReference type="SUPFAM" id="SSF51445">
    <property type="entry name" value="(Trans)glycosidases"/>
    <property type="match status" value="1"/>
</dbReference>
<dbReference type="InterPro" id="IPR015883">
    <property type="entry name" value="Glyco_hydro_20_cat"/>
</dbReference>
<dbReference type="PANTHER" id="PTHR43678">
    <property type="entry name" value="PUTATIVE (AFU_ORTHOLOGUE AFUA_2G00640)-RELATED"/>
    <property type="match status" value="1"/>
</dbReference>
<dbReference type="EMBL" id="JAKJXP020000013">
    <property type="protein sequence ID" value="KAK7755387.1"/>
    <property type="molecule type" value="Genomic_DNA"/>
</dbReference>
<evidence type="ECO:0000313" key="9">
    <source>
        <dbReference type="EMBL" id="KAK7755387.1"/>
    </source>
</evidence>
<feature type="domain" description="Beta-hexosaminidase bacterial type N-terminal" evidence="8">
    <location>
        <begin position="67"/>
        <end position="168"/>
    </location>
</feature>
<dbReference type="Gene3D" id="3.20.20.80">
    <property type="entry name" value="Glycosidases"/>
    <property type="match status" value="1"/>
</dbReference>
<comment type="catalytic activity">
    <reaction evidence="1">
        <text>Hydrolysis of terminal non-reducing N-acetyl-D-hexosamine residues in N-acetyl-beta-D-hexosaminides.</text>
        <dbReference type="EC" id="3.2.1.52"/>
    </reaction>
</comment>
<dbReference type="GO" id="GO:0004563">
    <property type="term" value="F:beta-N-acetylhexosaminidase activity"/>
    <property type="evidence" value="ECO:0007669"/>
    <property type="project" value="UniProtKB-EC"/>
</dbReference>
<evidence type="ECO:0000256" key="2">
    <source>
        <dbReference type="ARBA" id="ARBA00006285"/>
    </source>
</evidence>
<dbReference type="PANTHER" id="PTHR43678:SF1">
    <property type="entry name" value="BETA-N-ACETYLHEXOSAMINIDASE"/>
    <property type="match status" value="1"/>
</dbReference>
<dbReference type="Pfam" id="PF02838">
    <property type="entry name" value="Glyco_hydro_20b"/>
    <property type="match status" value="1"/>
</dbReference>